<accession>A0A8H7M3I8</accession>
<sequence>MDSTNTNLSVLANFPTDGKIAEIAYIAYCKAILLAQAVNVLPNDLVPVTTPEHTGSFNESDDEINPELDAVTTESLSSSEAFQELIELMDAHDLPLESISIQRDNLVYANAALQTKASALIDDLPGENGANIHLDGTTIEGHTRSTVDAIDPNLLESQIQDINKETFSNQRSSIELNLDVLVQIRQRHQNPRALKNIPRLQRWIASGGETDGQFKGNTANAKKAAEARATSYVKNRHDCLRQCGMPKLLEDIATARITIIDPIKSGTFVWIMLEKQILLGRVMAIYIKEGRHNGMNLWVPQTPISVTSHMSPYKYTKRLAHGLNTVLSTLVGQWRSRTTNLYRQTSS</sequence>
<protein>
    <submittedName>
        <fullName evidence="1">Uncharacterized protein</fullName>
    </submittedName>
</protein>
<dbReference type="EMBL" id="JACYCF010000012">
    <property type="protein sequence ID" value="KAF8753842.1"/>
    <property type="molecule type" value="Genomic_DNA"/>
</dbReference>
<comment type="caution">
    <text evidence="1">The sequence shown here is derived from an EMBL/GenBank/DDBJ whole genome shotgun (WGS) entry which is preliminary data.</text>
</comment>
<evidence type="ECO:0000313" key="1">
    <source>
        <dbReference type="EMBL" id="KAF8753842.1"/>
    </source>
</evidence>
<proteinExistence type="predicted"/>
<gene>
    <name evidence="1" type="ORF">RHS01_06816</name>
</gene>
<name>A0A8H7M3I8_9AGAM</name>
<evidence type="ECO:0000313" key="2">
    <source>
        <dbReference type="Proteomes" id="UP000614334"/>
    </source>
</evidence>
<dbReference type="AlphaFoldDB" id="A0A8H7M3I8"/>
<organism evidence="1 2">
    <name type="scientific">Rhizoctonia solani</name>
    <dbReference type="NCBI Taxonomy" id="456999"/>
    <lineage>
        <taxon>Eukaryota</taxon>
        <taxon>Fungi</taxon>
        <taxon>Dikarya</taxon>
        <taxon>Basidiomycota</taxon>
        <taxon>Agaricomycotina</taxon>
        <taxon>Agaricomycetes</taxon>
        <taxon>Cantharellales</taxon>
        <taxon>Ceratobasidiaceae</taxon>
        <taxon>Rhizoctonia</taxon>
    </lineage>
</organism>
<dbReference type="Proteomes" id="UP000614334">
    <property type="component" value="Unassembled WGS sequence"/>
</dbReference>
<reference evidence="1" key="1">
    <citation type="submission" date="2020-09" db="EMBL/GenBank/DDBJ databases">
        <title>Comparative genome analyses of four rice-infecting Rhizoctonia solani isolates reveal extensive enrichment of homogalacturonan modification genes.</title>
        <authorList>
            <person name="Lee D.-Y."/>
            <person name="Jeon J."/>
            <person name="Kim K.-T."/>
            <person name="Cheong K."/>
            <person name="Song H."/>
            <person name="Choi G."/>
            <person name="Ko J."/>
            <person name="Opiyo S.O."/>
            <person name="Zuo S."/>
            <person name="Madhav S."/>
            <person name="Lee Y.-H."/>
            <person name="Wang G.-L."/>
        </authorList>
    </citation>
    <scope>NUCLEOTIDE SEQUENCE</scope>
    <source>
        <strain evidence="1">AG1-IA B2</strain>
    </source>
</reference>